<keyword evidence="5" id="KW-1185">Reference proteome</keyword>
<evidence type="ECO:0000313" key="4">
    <source>
        <dbReference type="EMBL" id="QPH19569.1"/>
    </source>
</evidence>
<proteinExistence type="inferred from homology"/>
<dbReference type="Proteomes" id="UP000594364">
    <property type="component" value="Chromosome 6"/>
</dbReference>
<dbReference type="AlphaFoldDB" id="A0A7U3Q3T0"/>
<evidence type="ECO:0000313" key="5">
    <source>
        <dbReference type="Proteomes" id="UP000594364"/>
    </source>
</evidence>
<dbReference type="Pfam" id="PF11807">
    <property type="entry name" value="UstYa"/>
    <property type="match status" value="1"/>
</dbReference>
<dbReference type="PANTHER" id="PTHR33365:SF4">
    <property type="entry name" value="CYCLOCHLOROTINE BIOSYNTHESIS PROTEIN O"/>
    <property type="match status" value="1"/>
</dbReference>
<sequence length="277" mass="31705">MSRDKVLFERLESRDGQPCQCETVPVNQQSSRRGELIWTQKQAKAALFGCVTLLLASICISLSSLLHSKQPSSPSAIECAKQNSPYSPLWEAVEFWEGDFENQFNHTSIYRGPPTLKREQAWEDLWLVNLIGVDPAGIAALNQTNSGEKIEVIGSNPANPTYGATPEVFHQLHCLNVLRQYTWPLRMYDESWGRLYPSHLKHRVGSRMHVDHCIETLRLSLMCYSDITPVFLLYDDSLPYGKADFNVHHKCRNFHKIAGYMRENGRKVRMNVNAIKR</sequence>
<keyword evidence="3" id="KW-0812">Transmembrane</keyword>
<dbReference type="EMBL" id="CP031390">
    <property type="protein sequence ID" value="QPH19569.1"/>
    <property type="molecule type" value="Genomic_DNA"/>
</dbReference>
<comment type="similarity">
    <text evidence="2">Belongs to the ustYa family.</text>
</comment>
<feature type="transmembrane region" description="Helical" evidence="3">
    <location>
        <begin position="45"/>
        <end position="66"/>
    </location>
</feature>
<dbReference type="InterPro" id="IPR021765">
    <property type="entry name" value="UstYa-like"/>
</dbReference>
<name>A0A7U3Q3T0_EPIFF</name>
<evidence type="ECO:0000256" key="2">
    <source>
        <dbReference type="ARBA" id="ARBA00035112"/>
    </source>
</evidence>
<accession>A0A7U3Q3T0</accession>
<dbReference type="GO" id="GO:0043386">
    <property type="term" value="P:mycotoxin biosynthetic process"/>
    <property type="evidence" value="ECO:0007669"/>
    <property type="project" value="InterPro"/>
</dbReference>
<keyword evidence="3" id="KW-0472">Membrane</keyword>
<evidence type="ECO:0000256" key="1">
    <source>
        <dbReference type="ARBA" id="ARBA00004685"/>
    </source>
</evidence>
<organism evidence="4 5">
    <name type="scientific">Epichloe festucae (strain Fl1)</name>
    <dbReference type="NCBI Taxonomy" id="877507"/>
    <lineage>
        <taxon>Eukaryota</taxon>
        <taxon>Fungi</taxon>
        <taxon>Dikarya</taxon>
        <taxon>Ascomycota</taxon>
        <taxon>Pezizomycotina</taxon>
        <taxon>Sordariomycetes</taxon>
        <taxon>Hypocreomycetidae</taxon>
        <taxon>Hypocreales</taxon>
        <taxon>Clavicipitaceae</taxon>
        <taxon>Epichloe</taxon>
    </lineage>
</organism>
<dbReference type="PANTHER" id="PTHR33365">
    <property type="entry name" value="YALI0B05434P"/>
    <property type="match status" value="1"/>
</dbReference>
<protein>
    <recommendedName>
        <fullName evidence="6">Tat pathway signal sequence</fullName>
    </recommendedName>
</protein>
<evidence type="ECO:0008006" key="6">
    <source>
        <dbReference type="Google" id="ProtNLM"/>
    </source>
</evidence>
<reference evidence="4 5" key="1">
    <citation type="journal article" date="2018" name="PLoS Genet.">
        <title>Repeat elements organise 3D genome structure and mediate transcription in the filamentous fungus Epichloe festucae.</title>
        <authorList>
            <person name="Winter D.J."/>
            <person name="Ganley A.R.D."/>
            <person name="Young C.A."/>
            <person name="Liachko I."/>
            <person name="Schardl C.L."/>
            <person name="Dupont P.Y."/>
            <person name="Berry D."/>
            <person name="Ram A."/>
            <person name="Scott B."/>
            <person name="Cox M.P."/>
        </authorList>
    </citation>
    <scope>NUCLEOTIDE SEQUENCE [LARGE SCALE GENOMIC DNA]</scope>
    <source>
        <strain evidence="4 5">Fl1</strain>
    </source>
</reference>
<gene>
    <name evidence="4" type="ORF">C2857_004845</name>
</gene>
<evidence type="ECO:0000256" key="3">
    <source>
        <dbReference type="SAM" id="Phobius"/>
    </source>
</evidence>
<comment type="pathway">
    <text evidence="1">Mycotoxin biosynthesis.</text>
</comment>
<dbReference type="OrthoDB" id="3687641at2759"/>
<keyword evidence="3" id="KW-1133">Transmembrane helix</keyword>